<evidence type="ECO:0000256" key="2">
    <source>
        <dbReference type="ARBA" id="ARBA00010617"/>
    </source>
</evidence>
<organism evidence="12 13">
    <name type="scientific">Colletotrichum gloeosporioides (strain Cg-14)</name>
    <name type="common">Anthracnose fungus</name>
    <name type="synonym">Glomerella cingulata</name>
    <dbReference type="NCBI Taxonomy" id="1237896"/>
    <lineage>
        <taxon>Eukaryota</taxon>
        <taxon>Fungi</taxon>
        <taxon>Dikarya</taxon>
        <taxon>Ascomycota</taxon>
        <taxon>Pezizomycotina</taxon>
        <taxon>Sordariomycetes</taxon>
        <taxon>Hypocreomycetidae</taxon>
        <taxon>Glomerellales</taxon>
        <taxon>Glomerellaceae</taxon>
        <taxon>Colletotrichum</taxon>
        <taxon>Colletotrichum gloeosporioides species complex</taxon>
    </lineage>
</organism>
<feature type="transmembrane region" description="Helical" evidence="10">
    <location>
        <begin position="128"/>
        <end position="148"/>
    </location>
</feature>
<dbReference type="InterPro" id="IPR050364">
    <property type="entry name" value="Cytochrome_P450_fung"/>
</dbReference>
<dbReference type="EMBL" id="AMYD01000615">
    <property type="protein sequence ID" value="EQB56980.1"/>
    <property type="molecule type" value="Genomic_DNA"/>
</dbReference>
<feature type="transmembrane region" description="Helical" evidence="10">
    <location>
        <begin position="73"/>
        <end position="95"/>
    </location>
</feature>
<keyword evidence="8 10" id="KW-0472">Membrane</keyword>
<evidence type="ECO:0000256" key="3">
    <source>
        <dbReference type="ARBA" id="ARBA00022692"/>
    </source>
</evidence>
<sequence>MAKSSKSANGSHEMAPVPSHVGQVLEDPSVTHDAVFGEITADGPNYRNVGWLGTSVLMMKTQIGLGVLSMPSIFDVLGIVPGVIILCTIAGITTWSDYMVGVFKLRHPQVYGMDDVGELLFGRIGREVFGAFFVLFFTFTASSAMIGVSTALNAVSHHGACTAIFVAVAAIASFSLASIRTLGRITWLAWGGSHKYYVFTVTIAVGLQDRPAAAPTDGEFASDFKIINNPAFTKAISAISSIVFSYAGTGAFFPIAAEMRDPRYYTRALLLCQGVVTSVYVAVGVVVYYFCGSYVSSPALGSAGPLVKKVAYGLGLAGLLVSSTLVTHLASKHVFVRILRGSRHLTANTATHWLTWLGSTFGVTLVAYLVASGIPVFNSLISLVGALLGTFMSFQPMGCMWLYDNWSKGKVEPTLRWRLMVAWSVFVIASGTFLMVAGTYSTILGIVDDYKQTGGSSNSSETPAEKYRKWARIYGPVFQIQLGNTTAVVVNTAESAKQLFLGQRHAMNSRPTFYVFHKKVSKAVTSIGTSPWDESCKRRRKAAAGALNRPRVESYAPILNLEAREFLRDLYSESRDGSVAIDFRPAVRRFALNLSLTLNYGTRVSNVTSLKDDPLLAEIIYVESEISKFRDTGKNYANYIPLLRYWEPVANVLGLNSSPRDHAADIGRRRLEYNDVLLDKLRGEVERGEDKPCIQGAVLRDPESATLTRQELISVSLSMMAVSKGADSNQPTLAWAILLLAHRPDIQRKAYEAINDSGVLQKPSDSYASTKVDYIDALTKEIGRYFVVLKLALPKATYTDVTWGSATIPANTLVFLNSWACNRDSDLFAEPDVFAPERWLSDAPDQYAHQFAFGIGGRMCVASHLAHNALYTAFLHLIAHFEIFPADGQSSDEIDPIKGLKGLAFVATPKGSRARFVPRRDMELESLLNSREDGTA</sequence>
<name>T0M7S8_COLGC</name>
<dbReference type="Gene3D" id="1.10.630.10">
    <property type="entry name" value="Cytochrome P450"/>
    <property type="match status" value="1"/>
</dbReference>
<evidence type="ECO:0000313" key="12">
    <source>
        <dbReference type="EMBL" id="EQB56980.1"/>
    </source>
</evidence>
<dbReference type="InterPro" id="IPR001128">
    <property type="entry name" value="Cyt_P450"/>
</dbReference>
<dbReference type="Pfam" id="PF00067">
    <property type="entry name" value="p450"/>
    <property type="match status" value="1"/>
</dbReference>
<evidence type="ECO:0000256" key="5">
    <source>
        <dbReference type="ARBA" id="ARBA00022989"/>
    </source>
</evidence>
<evidence type="ECO:0000313" key="13">
    <source>
        <dbReference type="Proteomes" id="UP000015530"/>
    </source>
</evidence>
<evidence type="ECO:0000256" key="10">
    <source>
        <dbReference type="SAM" id="Phobius"/>
    </source>
</evidence>
<evidence type="ECO:0000256" key="8">
    <source>
        <dbReference type="ARBA" id="ARBA00023136"/>
    </source>
</evidence>
<feature type="transmembrane region" description="Helical" evidence="10">
    <location>
        <begin position="268"/>
        <end position="290"/>
    </location>
</feature>
<keyword evidence="4 9" id="KW-0479">Metal-binding</keyword>
<feature type="binding site" description="axial binding residue" evidence="9">
    <location>
        <position position="860"/>
    </location>
    <ligand>
        <name>heme</name>
        <dbReference type="ChEBI" id="CHEBI:30413"/>
    </ligand>
    <ligandPart>
        <name>Fe</name>
        <dbReference type="ChEBI" id="CHEBI:18248"/>
    </ligandPart>
</feature>
<keyword evidence="7 9" id="KW-0408">Iron</keyword>
<dbReference type="STRING" id="1237896.T0M7S8"/>
<keyword evidence="6" id="KW-0560">Oxidoreductase</keyword>
<dbReference type="HOGENOM" id="CLU_313083_0_0_1"/>
<dbReference type="eggNOG" id="KOG0156">
    <property type="taxonomic scope" value="Eukaryota"/>
</dbReference>
<comment type="similarity">
    <text evidence="2">Belongs to the cytochrome P450 family.</text>
</comment>
<dbReference type="PROSITE" id="PS00086">
    <property type="entry name" value="CYTOCHROME_P450"/>
    <property type="match status" value="1"/>
</dbReference>
<dbReference type="InterPro" id="IPR017972">
    <property type="entry name" value="Cyt_P450_CS"/>
</dbReference>
<feature type="transmembrane region" description="Helical" evidence="10">
    <location>
        <begin position="310"/>
        <end position="330"/>
    </location>
</feature>
<keyword evidence="3 10" id="KW-0812">Transmembrane</keyword>
<keyword evidence="5 10" id="KW-1133">Transmembrane helix</keyword>
<evidence type="ECO:0000259" key="11">
    <source>
        <dbReference type="Pfam" id="PF01490"/>
    </source>
</evidence>
<dbReference type="InterPro" id="IPR013057">
    <property type="entry name" value="AA_transpt_TM"/>
</dbReference>
<comment type="subcellular location">
    <subcellularLocation>
        <location evidence="1">Membrane</location>
    </subcellularLocation>
</comment>
<dbReference type="GO" id="GO:0016705">
    <property type="term" value="F:oxidoreductase activity, acting on paired donors, with incorporation or reduction of molecular oxygen"/>
    <property type="evidence" value="ECO:0007669"/>
    <property type="project" value="InterPro"/>
</dbReference>
<proteinExistence type="inferred from homology"/>
<dbReference type="PANTHER" id="PTHR46300">
    <property type="entry name" value="P450, PUTATIVE (EUROFUNG)-RELATED-RELATED"/>
    <property type="match status" value="1"/>
</dbReference>
<evidence type="ECO:0000256" key="6">
    <source>
        <dbReference type="ARBA" id="ARBA00023002"/>
    </source>
</evidence>
<feature type="transmembrane region" description="Helical" evidence="10">
    <location>
        <begin position="160"/>
        <end position="179"/>
    </location>
</feature>
<evidence type="ECO:0000256" key="1">
    <source>
        <dbReference type="ARBA" id="ARBA00004370"/>
    </source>
</evidence>
<gene>
    <name evidence="12" type="ORF">CGLO_02955</name>
</gene>
<feature type="transmembrane region" description="Helical" evidence="10">
    <location>
        <begin position="415"/>
        <end position="437"/>
    </location>
</feature>
<evidence type="ECO:0000256" key="4">
    <source>
        <dbReference type="ARBA" id="ARBA00022723"/>
    </source>
</evidence>
<dbReference type="InterPro" id="IPR002401">
    <property type="entry name" value="Cyt_P450_E_grp-I"/>
</dbReference>
<dbReference type="InterPro" id="IPR036396">
    <property type="entry name" value="Cyt_P450_sf"/>
</dbReference>
<dbReference type="Gene3D" id="1.20.1740.10">
    <property type="entry name" value="Amino acid/polyamine transporter I"/>
    <property type="match status" value="1"/>
</dbReference>
<dbReference type="GO" id="GO:0020037">
    <property type="term" value="F:heme binding"/>
    <property type="evidence" value="ECO:0007669"/>
    <property type="project" value="InterPro"/>
</dbReference>
<dbReference type="GO" id="GO:0004497">
    <property type="term" value="F:monooxygenase activity"/>
    <property type="evidence" value="ECO:0007669"/>
    <property type="project" value="InterPro"/>
</dbReference>
<comment type="cofactor">
    <cofactor evidence="9">
        <name>heme</name>
        <dbReference type="ChEBI" id="CHEBI:30413"/>
    </cofactor>
</comment>
<feature type="transmembrane region" description="Helical" evidence="10">
    <location>
        <begin position="235"/>
        <end position="256"/>
    </location>
</feature>
<dbReference type="OrthoDB" id="1055148at2759"/>
<dbReference type="GO" id="GO:0016020">
    <property type="term" value="C:membrane"/>
    <property type="evidence" value="ECO:0007669"/>
    <property type="project" value="UniProtKB-SubCell"/>
</dbReference>
<dbReference type="PRINTS" id="PR00463">
    <property type="entry name" value="EP450I"/>
</dbReference>
<comment type="caution">
    <text evidence="12">The sequence shown here is derived from an EMBL/GenBank/DDBJ whole genome shotgun (WGS) entry which is preliminary data.</text>
</comment>
<keyword evidence="9" id="KW-0349">Heme</keyword>
<feature type="transmembrane region" description="Helical" evidence="10">
    <location>
        <begin position="351"/>
        <end position="374"/>
    </location>
</feature>
<dbReference type="AlphaFoldDB" id="T0M7S8"/>
<protein>
    <recommendedName>
        <fullName evidence="11">Amino acid transporter transmembrane domain-containing protein</fullName>
    </recommendedName>
</protein>
<dbReference type="GO" id="GO:0005506">
    <property type="term" value="F:iron ion binding"/>
    <property type="evidence" value="ECO:0007669"/>
    <property type="project" value="InterPro"/>
</dbReference>
<feature type="transmembrane region" description="Helical" evidence="10">
    <location>
        <begin position="380"/>
        <end position="403"/>
    </location>
</feature>
<evidence type="ECO:0000256" key="9">
    <source>
        <dbReference type="PIRSR" id="PIRSR602401-1"/>
    </source>
</evidence>
<evidence type="ECO:0000256" key="7">
    <source>
        <dbReference type="ARBA" id="ARBA00023004"/>
    </source>
</evidence>
<dbReference type="Proteomes" id="UP000015530">
    <property type="component" value="Unassembled WGS sequence"/>
</dbReference>
<feature type="domain" description="Amino acid transporter transmembrane" evidence="11">
    <location>
        <begin position="49"/>
        <end position="443"/>
    </location>
</feature>
<dbReference type="PANTHER" id="PTHR46300:SF9">
    <property type="entry name" value="P450, PUTATIVE-RELATED"/>
    <property type="match status" value="1"/>
</dbReference>
<dbReference type="Pfam" id="PF01490">
    <property type="entry name" value="Aa_trans"/>
    <property type="match status" value="1"/>
</dbReference>
<reference evidence="13" key="1">
    <citation type="journal article" date="2013" name="Mol. Plant Microbe Interact.">
        <title>Global aspects of pacC regulation of pathogenicity genes in Colletotrichum gloeosporioides as revealed by transcriptome analysis.</title>
        <authorList>
            <person name="Alkan N."/>
            <person name="Meng X."/>
            <person name="Friedlander G."/>
            <person name="Reuveni E."/>
            <person name="Sukno S."/>
            <person name="Sherman A."/>
            <person name="Thon M."/>
            <person name="Fluhr R."/>
            <person name="Prusky D."/>
        </authorList>
    </citation>
    <scope>NUCLEOTIDE SEQUENCE [LARGE SCALE GENOMIC DNA]</scope>
    <source>
        <strain evidence="13">Cg-14</strain>
    </source>
</reference>
<accession>T0M7S8</accession>
<dbReference type="SUPFAM" id="SSF48264">
    <property type="entry name" value="Cytochrome P450"/>
    <property type="match status" value="1"/>
</dbReference>